<dbReference type="PANTHER" id="PTHR24148:SF73">
    <property type="entry name" value="HET DOMAIN PROTEIN (AFU_ORTHOLOGUE AFUA_8G01020)"/>
    <property type="match status" value="1"/>
</dbReference>
<gene>
    <name evidence="2" type="ORF">C8A05DRAFT_39076</name>
</gene>
<dbReference type="Proteomes" id="UP001303889">
    <property type="component" value="Unassembled WGS sequence"/>
</dbReference>
<dbReference type="Pfam" id="PF26639">
    <property type="entry name" value="Het-6_barrel"/>
    <property type="match status" value="1"/>
</dbReference>
<name>A0AAN6MAK8_9PEZI</name>
<evidence type="ECO:0000313" key="3">
    <source>
        <dbReference type="Proteomes" id="UP001303889"/>
    </source>
</evidence>
<evidence type="ECO:0000313" key="2">
    <source>
        <dbReference type="EMBL" id="KAK3897376.1"/>
    </source>
</evidence>
<reference evidence="2" key="1">
    <citation type="journal article" date="2023" name="Mol. Phylogenet. Evol.">
        <title>Genome-scale phylogeny and comparative genomics of the fungal order Sordariales.</title>
        <authorList>
            <person name="Hensen N."/>
            <person name="Bonometti L."/>
            <person name="Westerberg I."/>
            <person name="Brannstrom I.O."/>
            <person name="Guillou S."/>
            <person name="Cros-Aarteil S."/>
            <person name="Calhoun S."/>
            <person name="Haridas S."/>
            <person name="Kuo A."/>
            <person name="Mondo S."/>
            <person name="Pangilinan J."/>
            <person name="Riley R."/>
            <person name="LaButti K."/>
            <person name="Andreopoulos B."/>
            <person name="Lipzen A."/>
            <person name="Chen C."/>
            <person name="Yan M."/>
            <person name="Daum C."/>
            <person name="Ng V."/>
            <person name="Clum A."/>
            <person name="Steindorff A."/>
            <person name="Ohm R.A."/>
            <person name="Martin F."/>
            <person name="Silar P."/>
            <person name="Natvig D.O."/>
            <person name="Lalanne C."/>
            <person name="Gautier V."/>
            <person name="Ament-Velasquez S.L."/>
            <person name="Kruys A."/>
            <person name="Hutchinson M.I."/>
            <person name="Powell A.J."/>
            <person name="Barry K."/>
            <person name="Miller A.N."/>
            <person name="Grigoriev I.V."/>
            <person name="Debuchy R."/>
            <person name="Gladieux P."/>
            <person name="Hiltunen Thoren M."/>
            <person name="Johannesson H."/>
        </authorList>
    </citation>
    <scope>NUCLEOTIDE SEQUENCE</scope>
    <source>
        <strain evidence="2">CBS 103.79</strain>
    </source>
</reference>
<dbReference type="InterPro" id="IPR010730">
    <property type="entry name" value="HET"/>
</dbReference>
<dbReference type="AlphaFoldDB" id="A0AAN6MAK8"/>
<accession>A0AAN6MAK8</accession>
<dbReference type="PANTHER" id="PTHR24148">
    <property type="entry name" value="ANKYRIN REPEAT DOMAIN-CONTAINING PROTEIN 39 HOMOLOG-RELATED"/>
    <property type="match status" value="1"/>
</dbReference>
<proteinExistence type="predicted"/>
<reference evidence="2" key="2">
    <citation type="submission" date="2023-05" db="EMBL/GenBank/DDBJ databases">
        <authorList>
            <consortium name="Lawrence Berkeley National Laboratory"/>
            <person name="Steindorff A."/>
            <person name="Hensen N."/>
            <person name="Bonometti L."/>
            <person name="Westerberg I."/>
            <person name="Brannstrom I.O."/>
            <person name="Guillou S."/>
            <person name="Cros-Aarteil S."/>
            <person name="Calhoun S."/>
            <person name="Haridas S."/>
            <person name="Kuo A."/>
            <person name="Mondo S."/>
            <person name="Pangilinan J."/>
            <person name="Riley R."/>
            <person name="Labutti K."/>
            <person name="Andreopoulos B."/>
            <person name="Lipzen A."/>
            <person name="Chen C."/>
            <person name="Yanf M."/>
            <person name="Daum C."/>
            <person name="Ng V."/>
            <person name="Clum A."/>
            <person name="Ohm R."/>
            <person name="Martin F."/>
            <person name="Silar P."/>
            <person name="Natvig D."/>
            <person name="Lalanne C."/>
            <person name="Gautier V."/>
            <person name="Ament-Velasquez S.L."/>
            <person name="Kruys A."/>
            <person name="Hutchinson M.I."/>
            <person name="Powell A.J."/>
            <person name="Barry K."/>
            <person name="Miller A.N."/>
            <person name="Grigoriev I.V."/>
            <person name="Debuchy R."/>
            <person name="Gladieux P."/>
            <person name="Thoren M.H."/>
            <person name="Johannesson H."/>
        </authorList>
    </citation>
    <scope>NUCLEOTIDE SEQUENCE</scope>
    <source>
        <strain evidence="2">CBS 103.79</strain>
    </source>
</reference>
<evidence type="ECO:0000259" key="1">
    <source>
        <dbReference type="Pfam" id="PF06985"/>
    </source>
</evidence>
<protein>
    <submittedName>
        <fullName evidence="2">Heterokaryon incompatibility protein-domain-containing protein</fullName>
    </submittedName>
</protein>
<dbReference type="Pfam" id="PF06985">
    <property type="entry name" value="HET"/>
    <property type="match status" value="1"/>
</dbReference>
<keyword evidence="3" id="KW-1185">Reference proteome</keyword>
<organism evidence="2 3">
    <name type="scientific">Staphylotrichum tortipilum</name>
    <dbReference type="NCBI Taxonomy" id="2831512"/>
    <lineage>
        <taxon>Eukaryota</taxon>
        <taxon>Fungi</taxon>
        <taxon>Dikarya</taxon>
        <taxon>Ascomycota</taxon>
        <taxon>Pezizomycotina</taxon>
        <taxon>Sordariomycetes</taxon>
        <taxon>Sordariomycetidae</taxon>
        <taxon>Sordariales</taxon>
        <taxon>Chaetomiaceae</taxon>
        <taxon>Staphylotrichum</taxon>
    </lineage>
</organism>
<sequence>MLQYNPLAPGHIRLLHILPGPFDSRVECKLFHVSLDTKKPWCWLPRRWGSRYGGPPRYRALSYVWGHRNNQPNITVDGHDVSVTVNLEAALRRLRAHHAIPGGAPLVIWADAVCINQDDVVERGMQVALMGRIYKSCAEVCIWLGPFGHEHEPACLDAAALSQTSFPARPGPISAAESVVLYAKSLVALASASHLHEVALFSDKSTIDAITDAVRALSDSSWFTRGWVVQEGLLPSKTAVYFGPAVLGRELLWDACASHSQIFASLCDCCGPIMNTDFFRTQGPFFNKLAGLAVIRQPRGSVFRKLIVALAMIRLPVGLPGPFLLLARPFSWILRPFNKLAAVAAVSRSVTPGLATRPFSALLERSIVHRRQSVTDPLDHIYAYQGLVEDWLGGGGGTGLPQPNLSERPDELFQRVCTDAALREGYLEFLAWDLRKLTYAALPSWAPDWTRLGVPDDATWMFASKQWKSAKGIPADTAALEAGGRVLVVQGVQVDTVSDGIGELWSSVGVTRMEDSPLHNAGLWQSWIGAARLRDDPDRLYPTGERWSSIWWKALCFDSETADPKRTPRERCALELVSVLTDWLHMNFLPFPGLTRECEAEYDGPGFDVSPTRQGIVALVSETFNPIRGYMEVMLEGCRLFVTSGGYLGFARDGIKKGDAVFLVGGCRAPVVMRKLEKTKDLNGQPTFVVVSGVYIYGVMDGELAATRGHEAAKLYIR</sequence>
<dbReference type="EMBL" id="MU856183">
    <property type="protein sequence ID" value="KAK3897376.1"/>
    <property type="molecule type" value="Genomic_DNA"/>
</dbReference>
<dbReference type="InterPro" id="IPR052895">
    <property type="entry name" value="HetReg/Transcr_Mod"/>
</dbReference>
<feature type="domain" description="Heterokaryon incompatibility" evidence="1">
    <location>
        <begin position="58"/>
        <end position="231"/>
    </location>
</feature>
<comment type="caution">
    <text evidence="2">The sequence shown here is derived from an EMBL/GenBank/DDBJ whole genome shotgun (WGS) entry which is preliminary data.</text>
</comment>